<dbReference type="KEGG" id="bic:LMTR13_09835"/>
<proteinExistence type="predicted"/>
<dbReference type="EMBL" id="CP016428">
    <property type="protein sequence ID" value="ANW00421.1"/>
    <property type="molecule type" value="Genomic_DNA"/>
</dbReference>
<sequence length="122" mass="13710">MPNKAHIPWACIQCGYQVGLLSPKTITEDGIVLKDKHCIEVIFICSLNDTEVAQEISIDALRTKTVCFVRHRRLRKDDFGVAYIEPGSREFAVERAKAVSSGRKMNDGNAVKVIEEHFNAYS</sequence>
<protein>
    <submittedName>
        <fullName evidence="1">Uncharacterized protein</fullName>
    </submittedName>
</protein>
<name>A0A1B1UCF3_9BRAD</name>
<dbReference type="AlphaFoldDB" id="A0A1B1UCF3"/>
<gene>
    <name evidence="1" type="ORF">LMTR13_09835</name>
</gene>
<accession>A0A1B1UCF3</accession>
<evidence type="ECO:0000313" key="1">
    <source>
        <dbReference type="EMBL" id="ANW00421.1"/>
    </source>
</evidence>
<organism evidence="1 2">
    <name type="scientific">Bradyrhizobium icense</name>
    <dbReference type="NCBI Taxonomy" id="1274631"/>
    <lineage>
        <taxon>Bacteria</taxon>
        <taxon>Pseudomonadati</taxon>
        <taxon>Pseudomonadota</taxon>
        <taxon>Alphaproteobacteria</taxon>
        <taxon>Hyphomicrobiales</taxon>
        <taxon>Nitrobacteraceae</taxon>
        <taxon>Bradyrhizobium</taxon>
    </lineage>
</organism>
<evidence type="ECO:0000313" key="2">
    <source>
        <dbReference type="Proteomes" id="UP000092839"/>
    </source>
</evidence>
<reference evidence="1 2" key="1">
    <citation type="submission" date="2016-07" db="EMBL/GenBank/DDBJ databases">
        <title>Complete genome sequence of Bradyrhizobium icense LMTR 13T, a potential inoculant strain isolated from lima bean (Phaseolus lunatus) in Peru.</title>
        <authorList>
            <person name="Ormeno-Orrillo E."/>
            <person name="Duran D."/>
            <person name="Rogel M.A."/>
            <person name="Rey L."/>
            <person name="Imperial J."/>
            <person name="Ruiz-Argueso T."/>
            <person name="Martinez-Romero E."/>
        </authorList>
    </citation>
    <scope>NUCLEOTIDE SEQUENCE [LARGE SCALE GENOMIC DNA]</scope>
    <source>
        <strain evidence="1 2">LMTR 13</strain>
    </source>
</reference>
<dbReference type="Proteomes" id="UP000092839">
    <property type="component" value="Chromosome"/>
</dbReference>
<keyword evidence="2" id="KW-1185">Reference proteome</keyword>